<dbReference type="Proteomes" id="UP001058974">
    <property type="component" value="Chromosome 2"/>
</dbReference>
<proteinExistence type="predicted"/>
<feature type="domain" description="DUF7745" evidence="1">
    <location>
        <begin position="1"/>
        <end position="54"/>
    </location>
</feature>
<dbReference type="InterPro" id="IPR056647">
    <property type="entry name" value="DUF7745"/>
</dbReference>
<accession>A0A9D4YBG4</accession>
<comment type="caution">
    <text evidence="2">The sequence shown here is derived from an EMBL/GenBank/DDBJ whole genome shotgun (WGS) entry which is preliminary data.</text>
</comment>
<sequence length="129" mass="14548">MAPTLEEFGKILDSHKQKKGPYKGLGQILKPKELAEVLDIPVEDLTPNIKIWGKIVAAISVFWAVKVKNEDPVPALLVDVYHTLHLRFEKNGGLILCSYRSFTNGLSLMCSKILIRLRGWMDMSGLKSW</sequence>
<gene>
    <name evidence="2" type="ORF">KIW84_021350</name>
</gene>
<dbReference type="PANTHER" id="PTHR48154:SF1">
    <property type="entry name" value="PROTEIN, PUTATIVE-RELATED"/>
    <property type="match status" value="1"/>
</dbReference>
<dbReference type="Gramene" id="Psat02G0135000-T1">
    <property type="protein sequence ID" value="KAI5434485.1"/>
    <property type="gene ID" value="KIW84_021350"/>
</dbReference>
<name>A0A9D4YBG4_PEA</name>
<evidence type="ECO:0000259" key="1">
    <source>
        <dbReference type="Pfam" id="PF24924"/>
    </source>
</evidence>
<dbReference type="Pfam" id="PF24924">
    <property type="entry name" value="DUF7745"/>
    <property type="match status" value="2"/>
</dbReference>
<protein>
    <recommendedName>
        <fullName evidence="1">DUF7745 domain-containing protein</fullName>
    </recommendedName>
</protein>
<dbReference type="PANTHER" id="PTHR48154">
    <property type="entry name" value="PROTEIN, PUTATIVE-RELATED"/>
    <property type="match status" value="1"/>
</dbReference>
<keyword evidence="3" id="KW-1185">Reference proteome</keyword>
<organism evidence="2 3">
    <name type="scientific">Pisum sativum</name>
    <name type="common">Garden pea</name>
    <name type="synonym">Lathyrus oleraceus</name>
    <dbReference type="NCBI Taxonomy" id="3888"/>
    <lineage>
        <taxon>Eukaryota</taxon>
        <taxon>Viridiplantae</taxon>
        <taxon>Streptophyta</taxon>
        <taxon>Embryophyta</taxon>
        <taxon>Tracheophyta</taxon>
        <taxon>Spermatophyta</taxon>
        <taxon>Magnoliopsida</taxon>
        <taxon>eudicotyledons</taxon>
        <taxon>Gunneridae</taxon>
        <taxon>Pentapetalae</taxon>
        <taxon>rosids</taxon>
        <taxon>fabids</taxon>
        <taxon>Fabales</taxon>
        <taxon>Fabaceae</taxon>
        <taxon>Papilionoideae</taxon>
        <taxon>50 kb inversion clade</taxon>
        <taxon>NPAAA clade</taxon>
        <taxon>Hologalegina</taxon>
        <taxon>IRL clade</taxon>
        <taxon>Fabeae</taxon>
        <taxon>Lathyrus</taxon>
    </lineage>
</organism>
<dbReference type="AlphaFoldDB" id="A0A9D4YBG4"/>
<evidence type="ECO:0000313" key="3">
    <source>
        <dbReference type="Proteomes" id="UP001058974"/>
    </source>
</evidence>
<feature type="domain" description="DUF7745" evidence="1">
    <location>
        <begin position="56"/>
        <end position="99"/>
    </location>
</feature>
<dbReference type="EMBL" id="JAMSHJ010000002">
    <property type="protein sequence ID" value="KAI5434485.1"/>
    <property type="molecule type" value="Genomic_DNA"/>
</dbReference>
<reference evidence="2 3" key="1">
    <citation type="journal article" date="2022" name="Nat. Genet.">
        <title>Improved pea reference genome and pan-genome highlight genomic features and evolutionary characteristics.</title>
        <authorList>
            <person name="Yang T."/>
            <person name="Liu R."/>
            <person name="Luo Y."/>
            <person name="Hu S."/>
            <person name="Wang D."/>
            <person name="Wang C."/>
            <person name="Pandey M.K."/>
            <person name="Ge S."/>
            <person name="Xu Q."/>
            <person name="Li N."/>
            <person name="Li G."/>
            <person name="Huang Y."/>
            <person name="Saxena R.K."/>
            <person name="Ji Y."/>
            <person name="Li M."/>
            <person name="Yan X."/>
            <person name="He Y."/>
            <person name="Liu Y."/>
            <person name="Wang X."/>
            <person name="Xiang C."/>
            <person name="Varshney R.K."/>
            <person name="Ding H."/>
            <person name="Gao S."/>
            <person name="Zong X."/>
        </authorList>
    </citation>
    <scope>NUCLEOTIDE SEQUENCE [LARGE SCALE GENOMIC DNA]</scope>
    <source>
        <strain evidence="2 3">cv. Zhongwan 6</strain>
    </source>
</reference>
<evidence type="ECO:0000313" key="2">
    <source>
        <dbReference type="EMBL" id="KAI5434485.1"/>
    </source>
</evidence>